<accession>A0A6J4RKX2</accession>
<dbReference type="AlphaFoldDB" id="A0A6J4RKX2"/>
<comment type="function">
    <text evidence="2">Purine nucleoside enzyme that catalyzes the phosphorolysis of adenosine and inosine nucleosides, yielding D-ribose 1-phosphate and the respective free bases, adenine and hypoxanthine. Also catalyzes the phosphorolysis of S-methyl-5'-thioadenosine into adenine and S-methyl-5-thio-alpha-D-ribose 1-phosphate. Also has adenosine deaminase activity.</text>
</comment>
<keyword evidence="4" id="KW-0808">Transferase</keyword>
<keyword evidence="6" id="KW-0378">Hydrolase</keyword>
<gene>
    <name evidence="11" type="ORF">AVDCRST_MAG53-322</name>
</gene>
<dbReference type="GO" id="GO:0016787">
    <property type="term" value="F:hydrolase activity"/>
    <property type="evidence" value="ECO:0007669"/>
    <property type="project" value="UniProtKB-KW"/>
</dbReference>
<dbReference type="GO" id="GO:0017061">
    <property type="term" value="F:S-methyl-5-thioadenosine phosphorylase activity"/>
    <property type="evidence" value="ECO:0007669"/>
    <property type="project" value="UniProtKB-EC"/>
</dbReference>
<dbReference type="InterPro" id="IPR003730">
    <property type="entry name" value="Cu_polyphenol_OxRdtase"/>
</dbReference>
<evidence type="ECO:0000256" key="4">
    <source>
        <dbReference type="ARBA" id="ARBA00022679"/>
    </source>
</evidence>
<dbReference type="InterPro" id="IPR011324">
    <property type="entry name" value="Cytotoxic_necrot_fac-like_cat"/>
</dbReference>
<comment type="catalytic activity">
    <reaction evidence="1">
        <text>inosine + phosphate = alpha-D-ribose 1-phosphate + hypoxanthine</text>
        <dbReference type="Rhea" id="RHEA:27646"/>
        <dbReference type="ChEBI" id="CHEBI:17368"/>
        <dbReference type="ChEBI" id="CHEBI:17596"/>
        <dbReference type="ChEBI" id="CHEBI:43474"/>
        <dbReference type="ChEBI" id="CHEBI:57720"/>
        <dbReference type="EC" id="2.4.2.1"/>
    </reaction>
    <physiologicalReaction direction="left-to-right" evidence="1">
        <dbReference type="Rhea" id="RHEA:27647"/>
    </physiologicalReaction>
</comment>
<keyword evidence="7" id="KW-0862">Zinc</keyword>
<dbReference type="EMBL" id="CADCVR010000012">
    <property type="protein sequence ID" value="CAA9476189.1"/>
    <property type="molecule type" value="Genomic_DNA"/>
</dbReference>
<comment type="catalytic activity">
    <reaction evidence="9">
        <text>adenosine + phosphate = alpha-D-ribose 1-phosphate + adenine</text>
        <dbReference type="Rhea" id="RHEA:27642"/>
        <dbReference type="ChEBI" id="CHEBI:16335"/>
        <dbReference type="ChEBI" id="CHEBI:16708"/>
        <dbReference type="ChEBI" id="CHEBI:43474"/>
        <dbReference type="ChEBI" id="CHEBI:57720"/>
        <dbReference type="EC" id="2.4.2.1"/>
    </reaction>
    <physiologicalReaction direction="left-to-right" evidence="9">
        <dbReference type="Rhea" id="RHEA:27643"/>
    </physiologicalReaction>
</comment>
<organism evidence="11">
    <name type="scientific">uncultured Solirubrobacteraceae bacterium</name>
    <dbReference type="NCBI Taxonomy" id="1162706"/>
    <lineage>
        <taxon>Bacteria</taxon>
        <taxon>Bacillati</taxon>
        <taxon>Actinomycetota</taxon>
        <taxon>Thermoleophilia</taxon>
        <taxon>Solirubrobacterales</taxon>
        <taxon>Solirubrobacteraceae</taxon>
        <taxon>environmental samples</taxon>
    </lineage>
</organism>
<dbReference type="PANTHER" id="PTHR30616">
    <property type="entry name" value="UNCHARACTERIZED PROTEIN YFIH"/>
    <property type="match status" value="1"/>
</dbReference>
<keyword evidence="5" id="KW-0479">Metal-binding</keyword>
<evidence type="ECO:0000256" key="10">
    <source>
        <dbReference type="ARBA" id="ARBA00049893"/>
    </source>
</evidence>
<protein>
    <submittedName>
        <fullName evidence="11">FIG00003370: Multicopper polyphenol oxidase</fullName>
    </submittedName>
</protein>
<evidence type="ECO:0000256" key="7">
    <source>
        <dbReference type="ARBA" id="ARBA00022833"/>
    </source>
</evidence>
<proteinExistence type="inferred from homology"/>
<evidence type="ECO:0000256" key="3">
    <source>
        <dbReference type="ARBA" id="ARBA00007353"/>
    </source>
</evidence>
<sequence length="248" mass="26418">MTVPALPAPFRWDGHLVAVDLGDHHVRFTTRRGGVSRPPYDSLNLGRWTDDDPASVAANYAELAELLCVDFARLAMGLQVHGSEVQRRDEEPDAEDELLACDGQATHVEGVTCLVLTADCLPVALLCDGAVAMVHAGWRGLAEGVLDDGLRALRELGGRGAVIALIGPGAGGECYEVGDDLRARFATAERTLDLKAIAAEALRAGGVAEVHDVGLCTMCGRRDTTPLFFSHRRDGPRTGRQAGLAWLS</sequence>
<comment type="catalytic activity">
    <reaction evidence="8">
        <text>adenosine + H2O + H(+) = inosine + NH4(+)</text>
        <dbReference type="Rhea" id="RHEA:24408"/>
        <dbReference type="ChEBI" id="CHEBI:15377"/>
        <dbReference type="ChEBI" id="CHEBI:15378"/>
        <dbReference type="ChEBI" id="CHEBI:16335"/>
        <dbReference type="ChEBI" id="CHEBI:17596"/>
        <dbReference type="ChEBI" id="CHEBI:28938"/>
        <dbReference type="EC" id="3.5.4.4"/>
    </reaction>
    <physiologicalReaction direction="left-to-right" evidence="8">
        <dbReference type="Rhea" id="RHEA:24409"/>
    </physiologicalReaction>
</comment>
<evidence type="ECO:0000256" key="5">
    <source>
        <dbReference type="ARBA" id="ARBA00022723"/>
    </source>
</evidence>
<dbReference type="CDD" id="cd16833">
    <property type="entry name" value="YfiH"/>
    <property type="match status" value="1"/>
</dbReference>
<evidence type="ECO:0000313" key="11">
    <source>
        <dbReference type="EMBL" id="CAA9476189.1"/>
    </source>
</evidence>
<dbReference type="PANTHER" id="PTHR30616:SF2">
    <property type="entry name" value="PURINE NUCLEOSIDE PHOSPHORYLASE LACC1"/>
    <property type="match status" value="1"/>
</dbReference>
<dbReference type="Pfam" id="PF02578">
    <property type="entry name" value="Cu-oxidase_4"/>
    <property type="match status" value="1"/>
</dbReference>
<dbReference type="Gene3D" id="3.60.140.10">
    <property type="entry name" value="CNF1/YfiH-like putative cysteine hydrolases"/>
    <property type="match status" value="1"/>
</dbReference>
<evidence type="ECO:0000256" key="9">
    <source>
        <dbReference type="ARBA" id="ARBA00048968"/>
    </source>
</evidence>
<name>A0A6J4RKX2_9ACTN</name>
<comment type="catalytic activity">
    <reaction evidence="10">
        <text>S-methyl-5'-thioadenosine + phosphate = 5-(methylsulfanyl)-alpha-D-ribose 1-phosphate + adenine</text>
        <dbReference type="Rhea" id="RHEA:11852"/>
        <dbReference type="ChEBI" id="CHEBI:16708"/>
        <dbReference type="ChEBI" id="CHEBI:17509"/>
        <dbReference type="ChEBI" id="CHEBI:43474"/>
        <dbReference type="ChEBI" id="CHEBI:58533"/>
        <dbReference type="EC" id="2.4.2.28"/>
    </reaction>
    <physiologicalReaction direction="left-to-right" evidence="10">
        <dbReference type="Rhea" id="RHEA:11853"/>
    </physiologicalReaction>
</comment>
<dbReference type="InterPro" id="IPR038371">
    <property type="entry name" value="Cu_polyphenol_OxRdtase_sf"/>
</dbReference>
<comment type="similarity">
    <text evidence="3">Belongs to the purine nucleoside phosphorylase YfiH/LACC1 family.</text>
</comment>
<evidence type="ECO:0000256" key="1">
    <source>
        <dbReference type="ARBA" id="ARBA00000553"/>
    </source>
</evidence>
<evidence type="ECO:0000256" key="2">
    <source>
        <dbReference type="ARBA" id="ARBA00003215"/>
    </source>
</evidence>
<evidence type="ECO:0000256" key="6">
    <source>
        <dbReference type="ARBA" id="ARBA00022801"/>
    </source>
</evidence>
<dbReference type="GO" id="GO:0005507">
    <property type="term" value="F:copper ion binding"/>
    <property type="evidence" value="ECO:0007669"/>
    <property type="project" value="TreeGrafter"/>
</dbReference>
<evidence type="ECO:0000256" key="8">
    <source>
        <dbReference type="ARBA" id="ARBA00047989"/>
    </source>
</evidence>
<dbReference type="SUPFAM" id="SSF64438">
    <property type="entry name" value="CNF1/YfiH-like putative cysteine hydrolases"/>
    <property type="match status" value="1"/>
</dbReference>
<reference evidence="11" key="1">
    <citation type="submission" date="2020-02" db="EMBL/GenBank/DDBJ databases">
        <authorList>
            <person name="Meier V. D."/>
        </authorList>
    </citation>
    <scope>NUCLEOTIDE SEQUENCE</scope>
    <source>
        <strain evidence="11">AVDCRST_MAG53</strain>
    </source>
</reference>